<evidence type="ECO:0000259" key="4">
    <source>
        <dbReference type="PROSITE" id="PS01124"/>
    </source>
</evidence>
<proteinExistence type="predicted"/>
<evidence type="ECO:0000256" key="3">
    <source>
        <dbReference type="ARBA" id="ARBA00023163"/>
    </source>
</evidence>
<feature type="domain" description="HTH araC/xylS-type" evidence="4">
    <location>
        <begin position="199"/>
        <end position="297"/>
    </location>
</feature>
<evidence type="ECO:0000256" key="1">
    <source>
        <dbReference type="ARBA" id="ARBA00023015"/>
    </source>
</evidence>
<sequence length="300" mass="32986">MKWGFALNQPAYSSFAHWYSEGRLANYVRSMKSAGAILNLLEAAQPAGDMSDPAVPDLVLYQDLLGGTRVSGDLGAGQFDVVSQAGGFFLAAPDFANTVIVEKEHQLRSLSFPVIRWQSILDEGAGGAFSFDSLVHKGTFTSSRIRSTILHLWQLCDEEGAPSRLLAQAAGCEILAELCRLTGSPMQNVRGGLPSWSERRTVELLRTRLADDISLEDLAKEAGLSTFHFSRMFKRSFGVPPRAYLAQVRVEKACELLEHSDLPVTDIALEVGYSSSQVLARVFMRLKRLSPSEYRKAVRG</sequence>
<evidence type="ECO:0000313" key="5">
    <source>
        <dbReference type="EMBL" id="EKJ94828.1"/>
    </source>
</evidence>
<reference evidence="5 6" key="1">
    <citation type="journal article" date="2013" name="Genome Announc.">
        <title>Genome Sequence of Rhizobium lupini HPC(L) Isolated from Saline Desert Soil, Kutch (Gujarat).</title>
        <authorList>
            <person name="Agarwal L."/>
            <person name="Purohit H.J."/>
        </authorList>
    </citation>
    <scope>NUCLEOTIDE SEQUENCE [LARGE SCALE GENOMIC DNA]</scope>
    <source>
        <strain evidence="6">HPC(L)</strain>
    </source>
</reference>
<dbReference type="RefSeq" id="WP_006699207.1">
    <property type="nucleotide sequence ID" value="NZ_AMQQ01000023.1"/>
</dbReference>
<dbReference type="PANTHER" id="PTHR46796">
    <property type="entry name" value="HTH-TYPE TRANSCRIPTIONAL ACTIVATOR RHAS-RELATED"/>
    <property type="match status" value="1"/>
</dbReference>
<dbReference type="SUPFAM" id="SSF46689">
    <property type="entry name" value="Homeodomain-like"/>
    <property type="match status" value="2"/>
</dbReference>
<organism evidence="5 6">
    <name type="scientific">Bradyrhizobium lupini HPC(L)</name>
    <dbReference type="NCBI Taxonomy" id="1229491"/>
    <lineage>
        <taxon>Bacteria</taxon>
        <taxon>Pseudomonadati</taxon>
        <taxon>Pseudomonadota</taxon>
        <taxon>Alphaproteobacteria</taxon>
        <taxon>Hyphomicrobiales</taxon>
        <taxon>Nitrobacteraceae</taxon>
        <taxon>Bradyrhizobium</taxon>
    </lineage>
</organism>
<protein>
    <submittedName>
        <fullName evidence="5">AraC family transcriptional regulator</fullName>
    </submittedName>
</protein>
<dbReference type="Pfam" id="PF12833">
    <property type="entry name" value="HTH_18"/>
    <property type="match status" value="1"/>
</dbReference>
<dbReference type="InterPro" id="IPR050204">
    <property type="entry name" value="AraC_XylS_family_regulators"/>
</dbReference>
<evidence type="ECO:0000256" key="2">
    <source>
        <dbReference type="ARBA" id="ARBA00023125"/>
    </source>
</evidence>
<keyword evidence="1" id="KW-0805">Transcription regulation</keyword>
<evidence type="ECO:0000313" key="6">
    <source>
        <dbReference type="Proteomes" id="UP000017668"/>
    </source>
</evidence>
<dbReference type="SMART" id="SM00342">
    <property type="entry name" value="HTH_ARAC"/>
    <property type="match status" value="1"/>
</dbReference>
<dbReference type="InterPro" id="IPR018060">
    <property type="entry name" value="HTH_AraC"/>
</dbReference>
<gene>
    <name evidence="5" type="ORF">C241_16123</name>
</gene>
<dbReference type="EMBL" id="AMQQ01000023">
    <property type="protein sequence ID" value="EKJ94828.1"/>
    <property type="molecule type" value="Genomic_DNA"/>
</dbReference>
<comment type="caution">
    <text evidence="5">The sequence shown here is derived from an EMBL/GenBank/DDBJ whole genome shotgun (WGS) entry which is preliminary data.</text>
</comment>
<dbReference type="InterPro" id="IPR009057">
    <property type="entry name" value="Homeodomain-like_sf"/>
</dbReference>
<keyword evidence="6" id="KW-1185">Reference proteome</keyword>
<accession>A0ABP2RRZ3</accession>
<keyword evidence="2" id="KW-0238">DNA-binding</keyword>
<dbReference type="PROSITE" id="PS01124">
    <property type="entry name" value="HTH_ARAC_FAMILY_2"/>
    <property type="match status" value="1"/>
</dbReference>
<dbReference type="Proteomes" id="UP000017668">
    <property type="component" value="Unassembled WGS sequence"/>
</dbReference>
<name>A0ABP2RRZ3_RHILU</name>
<keyword evidence="3" id="KW-0804">Transcription</keyword>
<dbReference type="Gene3D" id="1.10.10.60">
    <property type="entry name" value="Homeodomain-like"/>
    <property type="match status" value="2"/>
</dbReference>